<dbReference type="EMBL" id="JANPWB010000014">
    <property type="protein sequence ID" value="KAJ1097002.1"/>
    <property type="molecule type" value="Genomic_DNA"/>
</dbReference>
<dbReference type="Proteomes" id="UP001066276">
    <property type="component" value="Chromosome 10"/>
</dbReference>
<feature type="region of interest" description="Disordered" evidence="1">
    <location>
        <begin position="1"/>
        <end position="45"/>
    </location>
</feature>
<comment type="caution">
    <text evidence="2">The sequence shown here is derived from an EMBL/GenBank/DDBJ whole genome shotgun (WGS) entry which is preliminary data.</text>
</comment>
<proteinExistence type="predicted"/>
<accession>A0AAV7M004</accession>
<gene>
    <name evidence="2" type="ORF">NDU88_002132</name>
</gene>
<reference evidence="2" key="1">
    <citation type="journal article" date="2022" name="bioRxiv">
        <title>Sequencing and chromosome-scale assembly of the giantPleurodeles waltlgenome.</title>
        <authorList>
            <person name="Brown T."/>
            <person name="Elewa A."/>
            <person name="Iarovenko S."/>
            <person name="Subramanian E."/>
            <person name="Araus A.J."/>
            <person name="Petzold A."/>
            <person name="Susuki M."/>
            <person name="Suzuki K.-i.T."/>
            <person name="Hayashi T."/>
            <person name="Toyoda A."/>
            <person name="Oliveira C."/>
            <person name="Osipova E."/>
            <person name="Leigh N.D."/>
            <person name="Simon A."/>
            <person name="Yun M.H."/>
        </authorList>
    </citation>
    <scope>NUCLEOTIDE SEQUENCE</scope>
    <source>
        <strain evidence="2">20211129_DDA</strain>
        <tissue evidence="2">Liver</tissue>
    </source>
</reference>
<keyword evidence="3" id="KW-1185">Reference proteome</keyword>
<organism evidence="2 3">
    <name type="scientific">Pleurodeles waltl</name>
    <name type="common">Iberian ribbed newt</name>
    <dbReference type="NCBI Taxonomy" id="8319"/>
    <lineage>
        <taxon>Eukaryota</taxon>
        <taxon>Metazoa</taxon>
        <taxon>Chordata</taxon>
        <taxon>Craniata</taxon>
        <taxon>Vertebrata</taxon>
        <taxon>Euteleostomi</taxon>
        <taxon>Amphibia</taxon>
        <taxon>Batrachia</taxon>
        <taxon>Caudata</taxon>
        <taxon>Salamandroidea</taxon>
        <taxon>Salamandridae</taxon>
        <taxon>Pleurodelinae</taxon>
        <taxon>Pleurodeles</taxon>
    </lineage>
</organism>
<evidence type="ECO:0000256" key="1">
    <source>
        <dbReference type="SAM" id="MobiDB-lite"/>
    </source>
</evidence>
<evidence type="ECO:0000313" key="3">
    <source>
        <dbReference type="Proteomes" id="UP001066276"/>
    </source>
</evidence>
<feature type="compositionally biased region" description="Polar residues" evidence="1">
    <location>
        <begin position="8"/>
        <end position="25"/>
    </location>
</feature>
<sequence>MQPVAVSEASQSGPNTAGLPSTGPRSKSVVAGSPHSTARVDTQEKCEKLNQDKEVTHQAIRIVLSPTEVSSNLEHQQPDQAVRSSVACRIRPPVKKLGQTCASAGVRGPI</sequence>
<dbReference type="AlphaFoldDB" id="A0AAV7M004"/>
<name>A0AAV7M004_PLEWA</name>
<protein>
    <submittedName>
        <fullName evidence="2">Uncharacterized protein</fullName>
    </submittedName>
</protein>
<evidence type="ECO:0000313" key="2">
    <source>
        <dbReference type="EMBL" id="KAJ1097002.1"/>
    </source>
</evidence>